<feature type="region of interest" description="Disordered" evidence="1">
    <location>
        <begin position="1"/>
        <end position="113"/>
    </location>
</feature>
<feature type="compositionally biased region" description="Basic and acidic residues" evidence="1">
    <location>
        <begin position="1"/>
        <end position="11"/>
    </location>
</feature>
<evidence type="ECO:0000313" key="2">
    <source>
        <dbReference type="EMBL" id="CAB3995650.1"/>
    </source>
</evidence>
<gene>
    <name evidence="2" type="ORF">PACLA_8A069155</name>
</gene>
<feature type="compositionally biased region" description="Acidic residues" evidence="1">
    <location>
        <begin position="72"/>
        <end position="82"/>
    </location>
</feature>
<feature type="compositionally biased region" description="Polar residues" evidence="1">
    <location>
        <begin position="29"/>
        <end position="41"/>
    </location>
</feature>
<reference evidence="2" key="1">
    <citation type="submission" date="2020-04" db="EMBL/GenBank/DDBJ databases">
        <authorList>
            <person name="Alioto T."/>
            <person name="Alioto T."/>
            <person name="Gomez Garrido J."/>
        </authorList>
    </citation>
    <scope>NUCLEOTIDE SEQUENCE</scope>
    <source>
        <strain evidence="2">A484AB</strain>
    </source>
</reference>
<name>A0A6S7HI47_PARCT</name>
<proteinExistence type="predicted"/>
<evidence type="ECO:0000256" key="1">
    <source>
        <dbReference type="SAM" id="MobiDB-lite"/>
    </source>
</evidence>
<sequence length="180" mass="20222">MKPLSARDRRYSVINAKRSSTLLKEEGEPSTSTEQGETSTMAEVYTDKGEPSTSTLADQDEPSTWPGPSDNDREDDSNEGDLLEPSSQTETEEEPMMVDKTVSSDTEPEDENVTYDKSIFANNENLMMEPKFVVFLLQLLELFKVCATCKKPDVLVEMKEVGTMVQVEMTCNNKRCREGE</sequence>
<protein>
    <submittedName>
        <fullName evidence="2">Uncharacterized protein</fullName>
    </submittedName>
</protein>
<evidence type="ECO:0000313" key="3">
    <source>
        <dbReference type="Proteomes" id="UP001152795"/>
    </source>
</evidence>
<organism evidence="2 3">
    <name type="scientific">Paramuricea clavata</name>
    <name type="common">Red gorgonian</name>
    <name type="synonym">Violescent sea-whip</name>
    <dbReference type="NCBI Taxonomy" id="317549"/>
    <lineage>
        <taxon>Eukaryota</taxon>
        <taxon>Metazoa</taxon>
        <taxon>Cnidaria</taxon>
        <taxon>Anthozoa</taxon>
        <taxon>Octocorallia</taxon>
        <taxon>Malacalcyonacea</taxon>
        <taxon>Plexauridae</taxon>
        <taxon>Paramuricea</taxon>
    </lineage>
</organism>
<dbReference type="EMBL" id="CACRXK020002705">
    <property type="protein sequence ID" value="CAB3995650.1"/>
    <property type="molecule type" value="Genomic_DNA"/>
</dbReference>
<dbReference type="AlphaFoldDB" id="A0A6S7HI47"/>
<comment type="caution">
    <text evidence="2">The sequence shown here is derived from an EMBL/GenBank/DDBJ whole genome shotgun (WGS) entry which is preliminary data.</text>
</comment>
<keyword evidence="3" id="KW-1185">Reference proteome</keyword>
<dbReference type="Proteomes" id="UP001152795">
    <property type="component" value="Unassembled WGS sequence"/>
</dbReference>
<accession>A0A6S7HI47</accession>